<organism evidence="1 2">
    <name type="scientific">Leptospira ryugenii</name>
    <dbReference type="NCBI Taxonomy" id="1917863"/>
    <lineage>
        <taxon>Bacteria</taxon>
        <taxon>Pseudomonadati</taxon>
        <taxon>Spirochaetota</taxon>
        <taxon>Spirochaetia</taxon>
        <taxon>Leptospirales</taxon>
        <taxon>Leptospiraceae</taxon>
        <taxon>Leptospira</taxon>
    </lineage>
</organism>
<dbReference type="Proteomes" id="UP000245133">
    <property type="component" value="Unassembled WGS sequence"/>
</dbReference>
<name>A0A2P2E1L3_9LEPT</name>
<gene>
    <name evidence="1" type="ORF">LPTSP4_22810</name>
</gene>
<protein>
    <recommendedName>
        <fullName evidence="3">LIC_13355 family lipoprotein</fullName>
    </recommendedName>
</protein>
<dbReference type="OrthoDB" id="344566at2"/>
<evidence type="ECO:0000313" key="1">
    <source>
        <dbReference type="EMBL" id="GBF50754.1"/>
    </source>
</evidence>
<reference evidence="1 2" key="1">
    <citation type="submission" date="2018-02" db="EMBL/GenBank/DDBJ databases">
        <title>Novel Leptospira species isolated from soil and water in Japan.</title>
        <authorList>
            <person name="Nakao R."/>
            <person name="Masuzawa T."/>
        </authorList>
    </citation>
    <scope>NUCLEOTIDE SEQUENCE [LARGE SCALE GENOMIC DNA]</scope>
    <source>
        <strain evidence="1 2">YH101</strain>
    </source>
</reference>
<keyword evidence="2" id="KW-1185">Reference proteome</keyword>
<dbReference type="AlphaFoldDB" id="A0A2P2E1L3"/>
<proteinExistence type="predicted"/>
<accession>A0A2P2E1L3</accession>
<evidence type="ECO:0000313" key="2">
    <source>
        <dbReference type="Proteomes" id="UP000245133"/>
    </source>
</evidence>
<sequence length="280" mass="29486">MFKQILILSSIMFISCDVLEEKKQDDSPLLGLLLASQTRTSSTNTTPCPVITLPSDIPIATNFVSGSSTVNGFNDSSKATNGICGGGEFSGSLDVYAMNLTGTGASAVLSWGGKSVLNGSGIDFIVYENPFKLSDTSDRYAMDPMVVEVSLDNSVYCGFPLTYDSTSSTLNKISSWGGFAGLRPVIYNMGSKTFSLEELFTSTGNGFLKGGGDGFDLDQVTASGTCTTTVRDQIKTSGFKFIKLTSASAVTNPATGNPYTYPHAFDNGGDIDGVVARNVQ</sequence>
<dbReference type="PROSITE" id="PS51257">
    <property type="entry name" value="PROKAR_LIPOPROTEIN"/>
    <property type="match status" value="1"/>
</dbReference>
<evidence type="ECO:0008006" key="3">
    <source>
        <dbReference type="Google" id="ProtNLM"/>
    </source>
</evidence>
<dbReference type="EMBL" id="BFBB01000007">
    <property type="protein sequence ID" value="GBF50754.1"/>
    <property type="molecule type" value="Genomic_DNA"/>
</dbReference>
<dbReference type="RefSeq" id="WP_108976765.1">
    <property type="nucleotide sequence ID" value="NZ_BFBB01000007.1"/>
</dbReference>
<comment type="caution">
    <text evidence="1">The sequence shown here is derived from an EMBL/GenBank/DDBJ whole genome shotgun (WGS) entry which is preliminary data.</text>
</comment>
<dbReference type="NCBIfam" id="NF033170">
    <property type="entry name" value="lipo_LIC13355"/>
    <property type="match status" value="1"/>
</dbReference>